<dbReference type="Proteomes" id="UP001266305">
    <property type="component" value="Unassembled WGS sequence"/>
</dbReference>
<dbReference type="EMBL" id="JASSZA010000019">
    <property type="protein sequence ID" value="KAK2088774.1"/>
    <property type="molecule type" value="Genomic_DNA"/>
</dbReference>
<sequence length="80" mass="9213">MWHPQQCDSGGLCNLCQYDVYPLLASISWPQELLGSVEEAGLRQEEQPQHRPSPWRVLYNLIMGLLPFPRGHRAPEMEPN</sequence>
<protein>
    <submittedName>
        <fullName evidence="1">Uncharacterized protein</fullName>
    </submittedName>
</protein>
<dbReference type="Pfam" id="PF15826">
    <property type="entry name" value="PUMA"/>
    <property type="match status" value="1"/>
</dbReference>
<keyword evidence="2" id="KW-1185">Reference proteome</keyword>
<accession>A0ABQ9TVF8</accession>
<proteinExistence type="predicted"/>
<evidence type="ECO:0000313" key="1">
    <source>
        <dbReference type="EMBL" id="KAK2088774.1"/>
    </source>
</evidence>
<comment type="caution">
    <text evidence="1">The sequence shown here is derived from an EMBL/GenBank/DDBJ whole genome shotgun (WGS) entry which is preliminary data.</text>
</comment>
<gene>
    <name evidence="1" type="ORF">P7K49_034681</name>
</gene>
<dbReference type="InterPro" id="IPR031661">
    <property type="entry name" value="Bbc3"/>
</dbReference>
<reference evidence="1 2" key="1">
    <citation type="submission" date="2023-05" db="EMBL/GenBank/DDBJ databases">
        <title>B98-5 Cell Line De Novo Hybrid Assembly: An Optical Mapping Approach.</title>
        <authorList>
            <person name="Kananen K."/>
            <person name="Auerbach J.A."/>
            <person name="Kautto E."/>
            <person name="Blachly J.S."/>
        </authorList>
    </citation>
    <scope>NUCLEOTIDE SEQUENCE [LARGE SCALE GENOMIC DNA]</scope>
    <source>
        <strain evidence="1">B95-8</strain>
        <tissue evidence="1">Cell line</tissue>
    </source>
</reference>
<name>A0ABQ9TVF8_SAGOE</name>
<evidence type="ECO:0000313" key="2">
    <source>
        <dbReference type="Proteomes" id="UP001266305"/>
    </source>
</evidence>
<organism evidence="1 2">
    <name type="scientific">Saguinus oedipus</name>
    <name type="common">Cotton-top tamarin</name>
    <name type="synonym">Oedipomidas oedipus</name>
    <dbReference type="NCBI Taxonomy" id="9490"/>
    <lineage>
        <taxon>Eukaryota</taxon>
        <taxon>Metazoa</taxon>
        <taxon>Chordata</taxon>
        <taxon>Craniata</taxon>
        <taxon>Vertebrata</taxon>
        <taxon>Euteleostomi</taxon>
        <taxon>Mammalia</taxon>
        <taxon>Eutheria</taxon>
        <taxon>Euarchontoglires</taxon>
        <taxon>Primates</taxon>
        <taxon>Haplorrhini</taxon>
        <taxon>Platyrrhini</taxon>
        <taxon>Cebidae</taxon>
        <taxon>Callitrichinae</taxon>
        <taxon>Saguinus</taxon>
    </lineage>
</organism>